<dbReference type="PROSITE" id="PS51257">
    <property type="entry name" value="PROKAR_LIPOPROTEIN"/>
    <property type="match status" value="1"/>
</dbReference>
<dbReference type="Proteomes" id="UP001195422">
    <property type="component" value="Unassembled WGS sequence"/>
</dbReference>
<feature type="signal peptide" evidence="1">
    <location>
        <begin position="1"/>
        <end position="25"/>
    </location>
</feature>
<keyword evidence="3" id="KW-1185">Reference proteome</keyword>
<reference evidence="2 3" key="1">
    <citation type="submission" date="2021-03" db="EMBL/GenBank/DDBJ databases">
        <title>Sequencing the genomes of 1000 actinobacteria strains.</title>
        <authorList>
            <person name="Klenk H.-P."/>
        </authorList>
    </citation>
    <scope>NUCLEOTIDE SEQUENCE [LARGE SCALE GENOMIC DNA]</scope>
    <source>
        <strain evidence="2 3">DSM 20168</strain>
    </source>
</reference>
<evidence type="ECO:0000313" key="3">
    <source>
        <dbReference type="Proteomes" id="UP001195422"/>
    </source>
</evidence>
<accession>A0ABS4XSS3</accession>
<comment type="caution">
    <text evidence="2">The sequence shown here is derived from an EMBL/GenBank/DDBJ whole genome shotgun (WGS) entry which is preliminary data.</text>
</comment>
<keyword evidence="1" id="KW-0732">Signal</keyword>
<organism evidence="2 3">
    <name type="scientific">Glutamicibacter protophormiae</name>
    <name type="common">Brevibacterium protophormiae</name>
    <dbReference type="NCBI Taxonomy" id="37930"/>
    <lineage>
        <taxon>Bacteria</taxon>
        <taxon>Bacillati</taxon>
        <taxon>Actinomycetota</taxon>
        <taxon>Actinomycetes</taxon>
        <taxon>Micrococcales</taxon>
        <taxon>Micrococcaceae</taxon>
        <taxon>Glutamicibacter</taxon>
    </lineage>
</organism>
<dbReference type="EMBL" id="JAGIOJ010000001">
    <property type="protein sequence ID" value="MBP2399558.1"/>
    <property type="molecule type" value="Genomic_DNA"/>
</dbReference>
<evidence type="ECO:0000313" key="2">
    <source>
        <dbReference type="EMBL" id="MBP2399558.1"/>
    </source>
</evidence>
<evidence type="ECO:0000256" key="1">
    <source>
        <dbReference type="SAM" id="SignalP"/>
    </source>
</evidence>
<evidence type="ECO:0008006" key="4">
    <source>
        <dbReference type="Google" id="ProtNLM"/>
    </source>
</evidence>
<protein>
    <recommendedName>
        <fullName evidence="4">Lipoprotein</fullName>
    </recommendedName>
</protein>
<name>A0ABS4XSS3_GLUPR</name>
<feature type="chain" id="PRO_5045836874" description="Lipoprotein" evidence="1">
    <location>
        <begin position="26"/>
        <end position="145"/>
    </location>
</feature>
<gene>
    <name evidence="2" type="ORF">JOF39_002639</name>
</gene>
<dbReference type="RefSeq" id="WP_188950304.1">
    <property type="nucleotide sequence ID" value="NZ_BMPH01000023.1"/>
</dbReference>
<proteinExistence type="predicted"/>
<sequence length="145" mass="14939">MTAYRSVSSAAGMLLAALFISGCSALPEEPEAPAPNANWSLLDSAAPGPGATSLQLGVVRSGCSGGLTGKVLDSRVDYAAQRVTITVWVEQLPDGAYSCPSNETVPYTLELREPLGERELVDGACADPGALGTVVCSEGGLRWEP</sequence>